<evidence type="ECO:0000313" key="2">
    <source>
        <dbReference type="Proteomes" id="UP000224460"/>
    </source>
</evidence>
<reference evidence="1" key="1">
    <citation type="submission" date="2017-10" db="EMBL/GenBank/DDBJ databases">
        <title>Genome sequence of cellulolytic Lachnospiraceae bacterium XHS1971 isolated from hotspring sediment.</title>
        <authorList>
            <person name="Vasudevan G."/>
            <person name="Joshi A.J."/>
            <person name="Hivarkar S."/>
            <person name="Lanjekar V.B."/>
            <person name="Dhakephalkar P.K."/>
            <person name="Dagar S."/>
        </authorList>
    </citation>
    <scope>NUCLEOTIDE SEQUENCE</scope>
    <source>
        <strain evidence="1">XHS1971</strain>
    </source>
</reference>
<protein>
    <submittedName>
        <fullName evidence="1">GntR family transcriptional regulator</fullName>
    </submittedName>
</protein>
<dbReference type="EMBL" id="PEDL01000018">
    <property type="protein sequence ID" value="PHV69809.1"/>
    <property type="molecule type" value="Genomic_DNA"/>
</dbReference>
<dbReference type="Proteomes" id="UP000224460">
    <property type="component" value="Unassembled WGS sequence"/>
</dbReference>
<name>A0AC61D993_9FIRM</name>
<proteinExistence type="predicted"/>
<comment type="caution">
    <text evidence="1">The sequence shown here is derived from an EMBL/GenBank/DDBJ whole genome shotgun (WGS) entry which is preliminary data.</text>
</comment>
<organism evidence="1 2">
    <name type="scientific">Sporanaerobium hydrogeniformans</name>
    <dbReference type="NCBI Taxonomy" id="3072179"/>
    <lineage>
        <taxon>Bacteria</taxon>
        <taxon>Bacillati</taxon>
        <taxon>Bacillota</taxon>
        <taxon>Clostridia</taxon>
        <taxon>Lachnospirales</taxon>
        <taxon>Lachnospiraceae</taxon>
        <taxon>Sporanaerobium</taxon>
    </lineage>
</organism>
<sequence>MRRIIVLEQLDTSDKSSLREKVFATMRESILEGRYKPGEVLRETVIAAELHVSRTPVREAIRKLELEGLVQSIPNKETIVTGISEEDVQDIFKIRNRLEGLAGSMAAERVTKEELVEMEEILTLTAFYIGKEDCSHVLELDHRFHDCIYKATKSKILMHLLSDYHSYIQKVRKQSVEIPGRMQRLLEEHTAIYKAIEEGDGKKAENLMNKHVHNVTTNIKL</sequence>
<evidence type="ECO:0000313" key="1">
    <source>
        <dbReference type="EMBL" id="PHV69809.1"/>
    </source>
</evidence>
<accession>A0AC61D993</accession>
<gene>
    <name evidence="1" type="ORF">CS063_13925</name>
</gene>
<keyword evidence="2" id="KW-1185">Reference proteome</keyword>